<organism evidence="3 4">
    <name type="scientific">Nelumbo nucifera</name>
    <name type="common">Sacred lotus</name>
    <dbReference type="NCBI Taxonomy" id="4432"/>
    <lineage>
        <taxon>Eukaryota</taxon>
        <taxon>Viridiplantae</taxon>
        <taxon>Streptophyta</taxon>
        <taxon>Embryophyta</taxon>
        <taxon>Tracheophyta</taxon>
        <taxon>Spermatophyta</taxon>
        <taxon>Magnoliopsida</taxon>
        <taxon>Proteales</taxon>
        <taxon>Nelumbonaceae</taxon>
        <taxon>Nelumbo</taxon>
    </lineage>
</organism>
<reference evidence="4" key="1">
    <citation type="submission" date="2025-08" db="UniProtKB">
        <authorList>
            <consortium name="RefSeq"/>
        </authorList>
    </citation>
    <scope>IDENTIFICATION</scope>
</reference>
<dbReference type="eggNOG" id="KOG1075">
    <property type="taxonomic scope" value="Eukaryota"/>
</dbReference>
<gene>
    <name evidence="4" type="primary">LOC104608143</name>
</gene>
<name>A0A1U8B8K9_NELNU</name>
<dbReference type="OMA" id="QERNWAS"/>
<evidence type="ECO:0000313" key="4">
    <source>
        <dbReference type="RefSeq" id="XP_010272338.1"/>
    </source>
</evidence>
<proteinExistence type="predicted"/>
<accession>A0A1U8B8K9</accession>
<dbReference type="PANTHER" id="PTHR31286:SF180">
    <property type="entry name" value="OS10G0362600 PROTEIN"/>
    <property type="match status" value="1"/>
</dbReference>
<evidence type="ECO:0000313" key="3">
    <source>
        <dbReference type="Proteomes" id="UP000189703"/>
    </source>
</evidence>
<dbReference type="PANTHER" id="PTHR31286">
    <property type="entry name" value="GLYCINE-RICH CELL WALL STRUCTURAL PROTEIN 1.8-LIKE"/>
    <property type="match status" value="1"/>
</dbReference>
<evidence type="ECO:0000256" key="1">
    <source>
        <dbReference type="SAM" id="MobiDB-lite"/>
    </source>
</evidence>
<dbReference type="Proteomes" id="UP000189703">
    <property type="component" value="Unplaced"/>
</dbReference>
<feature type="region of interest" description="Disordered" evidence="1">
    <location>
        <begin position="259"/>
        <end position="279"/>
    </location>
</feature>
<dbReference type="OrthoDB" id="1002340at2759"/>
<dbReference type="Pfam" id="PF14111">
    <property type="entry name" value="DUF4283"/>
    <property type="match status" value="1"/>
</dbReference>
<sequence length="321" mass="36670">MREPLGESRGAPSFASVVVASTNPFPTILDPPAVDIPLKVPSIKMGEPTVLFLEEDIEKSLSSLQFALVGKCSYGPPSLVKIREFLVSMFRLQKSIIVTTLDPRHVLLKFESEEDSIRVWLLEDIFIKDFLLRFLKWMPGLELGWEPSMVPLWISLPMLLINLYNDKYLRSIVQVAGRVIKVDLATTHLTRTTTARVCMEVDLLKENPSRVWVRLGKEGFWQKIVYENLPKYCTFCFKHGYGEGECKLKLKRTLKSEGEVAKPKSTSAPKPVELEQAPRKKQTVKQVYQEVRRTPTTVLEIEVIENPNAEEIQTQQNEILE</sequence>
<dbReference type="KEGG" id="nnu:104608143"/>
<dbReference type="InterPro" id="IPR025558">
    <property type="entry name" value="DUF4283"/>
</dbReference>
<keyword evidence="3" id="KW-1185">Reference proteome</keyword>
<dbReference type="AlphaFoldDB" id="A0A1U8B8K9"/>
<dbReference type="InterPro" id="IPR040256">
    <property type="entry name" value="At4g02000-like"/>
</dbReference>
<dbReference type="GeneID" id="104608143"/>
<protein>
    <submittedName>
        <fullName evidence="4">Uncharacterized protein LOC104608143</fullName>
    </submittedName>
</protein>
<evidence type="ECO:0000259" key="2">
    <source>
        <dbReference type="Pfam" id="PF14111"/>
    </source>
</evidence>
<dbReference type="InParanoid" id="A0A1U8B8K9"/>
<feature type="domain" description="DUF4283" evidence="2">
    <location>
        <begin position="63"/>
        <end position="141"/>
    </location>
</feature>
<dbReference type="RefSeq" id="XP_010272338.1">
    <property type="nucleotide sequence ID" value="XM_010274036.1"/>
</dbReference>